<dbReference type="GO" id="GO:0005960">
    <property type="term" value="C:glycine cleavage complex"/>
    <property type="evidence" value="ECO:0007669"/>
    <property type="project" value="TreeGrafter"/>
</dbReference>
<name>A0A2N5VFX9_9BASI</name>
<dbReference type="PANTHER" id="PTHR11773">
    <property type="entry name" value="GLYCINE DEHYDROGENASE, DECARBOXYLATING"/>
    <property type="match status" value="1"/>
</dbReference>
<reference evidence="3 4" key="1">
    <citation type="submission" date="2017-11" db="EMBL/GenBank/DDBJ databases">
        <title>De novo assembly and phasing of dikaryotic genomes from two isolates of Puccinia coronata f. sp. avenae, the causal agent of oat crown rust.</title>
        <authorList>
            <person name="Miller M.E."/>
            <person name="Zhang Y."/>
            <person name="Omidvar V."/>
            <person name="Sperschneider J."/>
            <person name="Schwessinger B."/>
            <person name="Raley C."/>
            <person name="Palmer J.M."/>
            <person name="Garnica D."/>
            <person name="Upadhyaya N."/>
            <person name="Rathjen J."/>
            <person name="Taylor J.M."/>
            <person name="Park R.F."/>
            <person name="Dodds P.N."/>
            <person name="Hirsch C.D."/>
            <person name="Kianian S.F."/>
            <person name="Figueroa M."/>
        </authorList>
    </citation>
    <scope>NUCLEOTIDE SEQUENCE [LARGE SCALE GENOMIC DNA]</scope>
    <source>
        <strain evidence="3">12SD80</strain>
    </source>
</reference>
<dbReference type="AlphaFoldDB" id="A0A2N5VFX9"/>
<dbReference type="Pfam" id="PF21478">
    <property type="entry name" value="GcvP2_C"/>
    <property type="match status" value="1"/>
</dbReference>
<evidence type="ECO:0000313" key="4">
    <source>
        <dbReference type="Proteomes" id="UP000235392"/>
    </source>
</evidence>
<comment type="caution">
    <text evidence="3">The sequence shown here is derived from an EMBL/GenBank/DDBJ whole genome shotgun (WGS) entry which is preliminary data.</text>
</comment>
<dbReference type="EMBL" id="PGCI01000020">
    <property type="protein sequence ID" value="PLW48884.1"/>
    <property type="molecule type" value="Genomic_DNA"/>
</dbReference>
<dbReference type="InterPro" id="IPR015424">
    <property type="entry name" value="PyrdxlP-dep_Trfase"/>
</dbReference>
<feature type="domain" description="Glycine dehydrogenase C-terminal" evidence="2">
    <location>
        <begin position="34"/>
        <end position="121"/>
    </location>
</feature>
<dbReference type="GO" id="GO:0004375">
    <property type="term" value="F:glycine dehydrogenase (decarboxylating) activity"/>
    <property type="evidence" value="ECO:0007669"/>
    <property type="project" value="InterPro"/>
</dbReference>
<dbReference type="Gene3D" id="3.90.1150.10">
    <property type="entry name" value="Aspartate Aminotransferase, domain 1"/>
    <property type="match status" value="1"/>
</dbReference>
<organism evidence="3 4">
    <name type="scientific">Puccinia coronata f. sp. avenae</name>
    <dbReference type="NCBI Taxonomy" id="200324"/>
    <lineage>
        <taxon>Eukaryota</taxon>
        <taxon>Fungi</taxon>
        <taxon>Dikarya</taxon>
        <taxon>Basidiomycota</taxon>
        <taxon>Pucciniomycotina</taxon>
        <taxon>Pucciniomycetes</taxon>
        <taxon>Pucciniales</taxon>
        <taxon>Pucciniaceae</taxon>
        <taxon>Puccinia</taxon>
    </lineage>
</organism>
<dbReference type="Proteomes" id="UP000235392">
    <property type="component" value="Unassembled WGS sequence"/>
</dbReference>
<dbReference type="PANTHER" id="PTHR11773:SF1">
    <property type="entry name" value="GLYCINE DEHYDROGENASE (DECARBOXYLATING), MITOCHONDRIAL"/>
    <property type="match status" value="1"/>
</dbReference>
<proteinExistence type="predicted"/>
<protein>
    <recommendedName>
        <fullName evidence="2">Glycine dehydrogenase C-terminal domain-containing protein</fullName>
    </recommendedName>
</protein>
<evidence type="ECO:0000256" key="1">
    <source>
        <dbReference type="ARBA" id="ARBA00022898"/>
    </source>
</evidence>
<dbReference type="InterPro" id="IPR015422">
    <property type="entry name" value="PyrdxlP-dep_Trfase_small"/>
</dbReference>
<dbReference type="InterPro" id="IPR020581">
    <property type="entry name" value="GDC_P"/>
</dbReference>
<evidence type="ECO:0000313" key="3">
    <source>
        <dbReference type="EMBL" id="PLW48884.1"/>
    </source>
</evidence>
<dbReference type="GO" id="GO:0005739">
    <property type="term" value="C:mitochondrion"/>
    <property type="evidence" value="ECO:0007669"/>
    <property type="project" value="TreeGrafter"/>
</dbReference>
<dbReference type="GO" id="GO:0030170">
    <property type="term" value="F:pyridoxal phosphate binding"/>
    <property type="evidence" value="ECO:0007669"/>
    <property type="project" value="TreeGrafter"/>
</dbReference>
<accession>A0A2N5VFX9</accession>
<dbReference type="GO" id="GO:0016594">
    <property type="term" value="F:glycine binding"/>
    <property type="evidence" value="ECO:0007669"/>
    <property type="project" value="TreeGrafter"/>
</dbReference>
<keyword evidence="1" id="KW-0663">Pyridoxal phosphate</keyword>
<dbReference type="SUPFAM" id="SSF53383">
    <property type="entry name" value="PLP-dependent transferases"/>
    <property type="match status" value="1"/>
</dbReference>
<gene>
    <name evidence="3" type="ORF">PCASD_02821</name>
</gene>
<sequence>MTQVRVLWEQVAATCSPREKQVAAACFPIPLGEQSHFDLEFKNESGLCAHEFLIDCSKFEKKHGIKVMDVAMRLIDYGFHPPTCSWPIATSMLLEPTESKSLAELDRFVEALVAIRAEVDTPEGRALTLRPPLGNAVYTMPSLSSHKSWPSVARVDDTYGDMNIICPCPPVKEAAGTASSDGSSASSNYVKLQEPWGFPPLQLPRLAPLLCPYIPGALLHGPRLMLSHSPFFYVLPSALSQEILSPPAQIVPAGMLSFISLLVFFWGRRCRPSLGESFSSIHLSIQRRVENDLVPMDVVALTTAMTAGILKLQKTPWASLSLSFSP</sequence>
<dbReference type="InterPro" id="IPR049316">
    <property type="entry name" value="GDC-P_C"/>
</dbReference>
<dbReference type="GO" id="GO:0019464">
    <property type="term" value="P:glycine decarboxylation via glycine cleavage system"/>
    <property type="evidence" value="ECO:0007669"/>
    <property type="project" value="TreeGrafter"/>
</dbReference>
<evidence type="ECO:0000259" key="2">
    <source>
        <dbReference type="Pfam" id="PF21478"/>
    </source>
</evidence>